<sequence>GLMYDNPSRWGLTFQTYVQLTMMKAHLCPTTKPLKIMERSLFSARYCFVENLYKQGLMTEYEYVVLDEWFNWIVSNLNISVDMIVYLRTEPEVVYERVKSRSRKEENSVSLDYLKQLHELHEVWLHKNDTFSSTTPIIILDANQSMVKMEEEYKKCKSAIQQKIECLTIQLIVVTSNKSALGSQKEVPTS</sequence>
<organism evidence="5 6">
    <name type="scientific">Diploptera punctata</name>
    <name type="common">Pacific beetle cockroach</name>
    <dbReference type="NCBI Taxonomy" id="6984"/>
    <lineage>
        <taxon>Eukaryota</taxon>
        <taxon>Metazoa</taxon>
        <taxon>Ecdysozoa</taxon>
        <taxon>Arthropoda</taxon>
        <taxon>Hexapoda</taxon>
        <taxon>Insecta</taxon>
        <taxon>Pterygota</taxon>
        <taxon>Neoptera</taxon>
        <taxon>Polyneoptera</taxon>
        <taxon>Dictyoptera</taxon>
        <taxon>Blattodea</taxon>
        <taxon>Blaberoidea</taxon>
        <taxon>Blaberidae</taxon>
        <taxon>Diplopterinae</taxon>
        <taxon>Diploptera</taxon>
    </lineage>
</organism>
<dbReference type="GO" id="GO:0005524">
    <property type="term" value="F:ATP binding"/>
    <property type="evidence" value="ECO:0007669"/>
    <property type="project" value="UniProtKB-KW"/>
</dbReference>
<keyword evidence="6" id="KW-1185">Reference proteome</keyword>
<proteinExistence type="inferred from homology"/>
<dbReference type="EMBL" id="JASPKZ010000008">
    <property type="protein sequence ID" value="KAJ9601596.1"/>
    <property type="molecule type" value="Genomic_DNA"/>
</dbReference>
<feature type="domain" description="Deoxynucleoside kinase" evidence="4">
    <location>
        <begin position="2"/>
        <end position="163"/>
    </location>
</feature>
<dbReference type="InterPro" id="IPR002624">
    <property type="entry name" value="DCK/DGK"/>
</dbReference>
<feature type="non-terminal residue" evidence="5">
    <location>
        <position position="1"/>
    </location>
</feature>
<evidence type="ECO:0000313" key="6">
    <source>
        <dbReference type="Proteomes" id="UP001233999"/>
    </source>
</evidence>
<dbReference type="SUPFAM" id="SSF52540">
    <property type="entry name" value="P-loop containing nucleoside triphosphate hydrolases"/>
    <property type="match status" value="1"/>
</dbReference>
<evidence type="ECO:0000256" key="2">
    <source>
        <dbReference type="PIRSR" id="PIRSR000705-1"/>
    </source>
</evidence>
<evidence type="ECO:0000313" key="5">
    <source>
        <dbReference type="EMBL" id="KAJ9601596.1"/>
    </source>
</evidence>
<accession>A0AAD8AM61</accession>
<dbReference type="PANTHER" id="PTHR10513">
    <property type="entry name" value="DEOXYNUCLEOSIDE KINASE"/>
    <property type="match status" value="1"/>
</dbReference>
<keyword evidence="3" id="KW-0547">Nucleotide-binding</keyword>
<feature type="non-terminal residue" evidence="5">
    <location>
        <position position="190"/>
    </location>
</feature>
<comment type="caution">
    <text evidence="5">The sequence shown here is derived from an EMBL/GenBank/DDBJ whole genome shotgun (WGS) entry which is preliminary data.</text>
</comment>
<reference evidence="5" key="1">
    <citation type="journal article" date="2023" name="IScience">
        <title>Live-bearing cockroach genome reveals convergent evolutionary mechanisms linked to viviparity in insects and beyond.</title>
        <authorList>
            <person name="Fouks B."/>
            <person name="Harrison M.C."/>
            <person name="Mikhailova A.A."/>
            <person name="Marchal E."/>
            <person name="English S."/>
            <person name="Carruthers M."/>
            <person name="Jennings E.C."/>
            <person name="Chiamaka E.L."/>
            <person name="Frigard R.A."/>
            <person name="Pippel M."/>
            <person name="Attardo G.M."/>
            <person name="Benoit J.B."/>
            <person name="Bornberg-Bauer E."/>
            <person name="Tobe S.S."/>
        </authorList>
    </citation>
    <scope>NUCLEOTIDE SEQUENCE</scope>
    <source>
        <strain evidence="5">Stay&amp;Tobe</strain>
    </source>
</reference>
<dbReference type="InterPro" id="IPR050566">
    <property type="entry name" value="Deoxyribonucleoside_kinase"/>
</dbReference>
<feature type="binding site" evidence="3">
    <location>
        <begin position="97"/>
        <end position="101"/>
    </location>
    <ligand>
        <name>ATP</name>
        <dbReference type="ChEBI" id="CHEBI:30616"/>
    </ligand>
</feature>
<dbReference type="PIRSF" id="PIRSF000705">
    <property type="entry name" value="DNK"/>
    <property type="match status" value="1"/>
</dbReference>
<evidence type="ECO:0000256" key="3">
    <source>
        <dbReference type="PIRSR" id="PIRSR000705-3"/>
    </source>
</evidence>
<gene>
    <name evidence="5" type="ORF">L9F63_000250</name>
</gene>
<reference evidence="5" key="2">
    <citation type="submission" date="2023-05" db="EMBL/GenBank/DDBJ databases">
        <authorList>
            <person name="Fouks B."/>
        </authorList>
    </citation>
    <scope>NUCLEOTIDE SEQUENCE</scope>
    <source>
        <strain evidence="5">Stay&amp;Tobe</strain>
        <tissue evidence="5">Testes</tissue>
    </source>
</reference>
<feature type="active site" description="Proton acceptor" evidence="2">
    <location>
        <position position="38"/>
    </location>
</feature>
<keyword evidence="3" id="KW-0067">ATP-binding</keyword>
<evidence type="ECO:0000256" key="1">
    <source>
        <dbReference type="ARBA" id="ARBA00007420"/>
    </source>
</evidence>
<dbReference type="GO" id="GO:0005739">
    <property type="term" value="C:mitochondrion"/>
    <property type="evidence" value="ECO:0007669"/>
    <property type="project" value="TreeGrafter"/>
</dbReference>
<dbReference type="PANTHER" id="PTHR10513:SF24">
    <property type="entry name" value="THYMIDINE KINASE 2, MITOCHONDRIAL"/>
    <property type="match status" value="1"/>
</dbReference>
<dbReference type="AlphaFoldDB" id="A0AAD8AM61"/>
<dbReference type="GO" id="GO:0019136">
    <property type="term" value="F:deoxynucleoside kinase activity"/>
    <property type="evidence" value="ECO:0007669"/>
    <property type="project" value="InterPro"/>
</dbReference>
<name>A0AAD8AM61_DIPPU</name>
<dbReference type="Pfam" id="PF01712">
    <property type="entry name" value="dNK"/>
    <property type="match status" value="1"/>
</dbReference>
<dbReference type="Proteomes" id="UP001233999">
    <property type="component" value="Unassembled WGS sequence"/>
</dbReference>
<comment type="similarity">
    <text evidence="1">Belongs to the DCK/DGK family.</text>
</comment>
<evidence type="ECO:0000259" key="4">
    <source>
        <dbReference type="Pfam" id="PF01712"/>
    </source>
</evidence>
<dbReference type="InterPro" id="IPR027417">
    <property type="entry name" value="P-loop_NTPase"/>
</dbReference>
<dbReference type="CDD" id="cd01673">
    <property type="entry name" value="dNK"/>
    <property type="match status" value="1"/>
</dbReference>
<dbReference type="InterPro" id="IPR031314">
    <property type="entry name" value="DNK_dom"/>
</dbReference>
<protein>
    <recommendedName>
        <fullName evidence="4">Deoxynucleoside kinase domain-containing protein</fullName>
    </recommendedName>
</protein>
<dbReference type="Gene3D" id="3.40.50.300">
    <property type="entry name" value="P-loop containing nucleotide triphosphate hydrolases"/>
    <property type="match status" value="1"/>
</dbReference>